<reference evidence="1" key="1">
    <citation type="journal article" date="2022" name="bioRxiv">
        <title>Sequencing and chromosome-scale assembly of the giantPleurodeles waltlgenome.</title>
        <authorList>
            <person name="Brown T."/>
            <person name="Elewa A."/>
            <person name="Iarovenko S."/>
            <person name="Subramanian E."/>
            <person name="Araus A.J."/>
            <person name="Petzold A."/>
            <person name="Susuki M."/>
            <person name="Suzuki K.-i.T."/>
            <person name="Hayashi T."/>
            <person name="Toyoda A."/>
            <person name="Oliveira C."/>
            <person name="Osipova E."/>
            <person name="Leigh N.D."/>
            <person name="Simon A."/>
            <person name="Yun M.H."/>
        </authorList>
    </citation>
    <scope>NUCLEOTIDE SEQUENCE</scope>
    <source>
        <strain evidence="1">20211129_DDA</strain>
        <tissue evidence="1">Liver</tissue>
    </source>
</reference>
<dbReference type="EMBL" id="JANPWB010000002">
    <property type="protein sequence ID" value="KAJ1210979.1"/>
    <property type="molecule type" value="Genomic_DNA"/>
</dbReference>
<organism evidence="1 2">
    <name type="scientific">Pleurodeles waltl</name>
    <name type="common">Iberian ribbed newt</name>
    <dbReference type="NCBI Taxonomy" id="8319"/>
    <lineage>
        <taxon>Eukaryota</taxon>
        <taxon>Metazoa</taxon>
        <taxon>Chordata</taxon>
        <taxon>Craniata</taxon>
        <taxon>Vertebrata</taxon>
        <taxon>Euteleostomi</taxon>
        <taxon>Amphibia</taxon>
        <taxon>Batrachia</taxon>
        <taxon>Caudata</taxon>
        <taxon>Salamandroidea</taxon>
        <taxon>Salamandridae</taxon>
        <taxon>Pleurodelinae</taxon>
        <taxon>Pleurodeles</taxon>
    </lineage>
</organism>
<dbReference type="Proteomes" id="UP001066276">
    <property type="component" value="Chromosome 1_2"/>
</dbReference>
<keyword evidence="2" id="KW-1185">Reference proteome</keyword>
<accession>A0AAV7WAB1</accession>
<protein>
    <recommendedName>
        <fullName evidence="3">Galectin</fullName>
    </recommendedName>
</protein>
<gene>
    <name evidence="1" type="ORF">NDU88_006341</name>
</gene>
<evidence type="ECO:0008006" key="3">
    <source>
        <dbReference type="Google" id="ProtNLM"/>
    </source>
</evidence>
<evidence type="ECO:0000313" key="2">
    <source>
        <dbReference type="Proteomes" id="UP001066276"/>
    </source>
</evidence>
<evidence type="ECO:0000313" key="1">
    <source>
        <dbReference type="EMBL" id="KAJ1210979.1"/>
    </source>
</evidence>
<sequence length="139" mass="14401">MALSPSHPICPVVPRCPPLACRGVRPLHHGQMPELAVLPVDGSLETGIEVRVEGALFPTPPEALFFAGGLSLTVQIAAAVPGLPKGFPSAGRPLTLGRGQPCRQRPPAVRIRCLCGHHISLGKSIISPGCTSCSPGKPL</sequence>
<proteinExistence type="predicted"/>
<name>A0AAV7WAB1_PLEWA</name>
<dbReference type="AlphaFoldDB" id="A0AAV7WAB1"/>
<comment type="caution">
    <text evidence="1">The sequence shown here is derived from an EMBL/GenBank/DDBJ whole genome shotgun (WGS) entry which is preliminary data.</text>
</comment>